<dbReference type="SUPFAM" id="SSF49354">
    <property type="entry name" value="PapD-like"/>
    <property type="match status" value="1"/>
</dbReference>
<protein>
    <recommendedName>
        <fullName evidence="11">Unspecific monooxygenase</fullName>
    </recommendedName>
</protein>
<dbReference type="InterPro" id="IPR001128">
    <property type="entry name" value="Cyt_P450"/>
</dbReference>
<dbReference type="GO" id="GO:0006082">
    <property type="term" value="P:organic acid metabolic process"/>
    <property type="evidence" value="ECO:0007669"/>
    <property type="project" value="TreeGrafter"/>
</dbReference>
<evidence type="ECO:0000256" key="8">
    <source>
        <dbReference type="RuleBase" id="RU000461"/>
    </source>
</evidence>
<gene>
    <name evidence="9" type="ORF">ANCCEY_01648</name>
</gene>
<dbReference type="GO" id="GO:0016712">
    <property type="term" value="F:oxidoreductase activity, acting on paired donors, with incorporation or reduction of molecular oxygen, reduced flavin or flavoprotein as one donor, and incorporation of one atom of oxygen"/>
    <property type="evidence" value="ECO:0007669"/>
    <property type="project" value="TreeGrafter"/>
</dbReference>
<evidence type="ECO:0000256" key="3">
    <source>
        <dbReference type="ARBA" id="ARBA00022723"/>
    </source>
</evidence>
<dbReference type="PANTHER" id="PTHR24300:SF369">
    <property type="entry name" value="CYTOCHROME P450 FAMILY"/>
    <property type="match status" value="1"/>
</dbReference>
<dbReference type="CDD" id="cd20617">
    <property type="entry name" value="CYP1_2-like"/>
    <property type="match status" value="1"/>
</dbReference>
<evidence type="ECO:0000256" key="5">
    <source>
        <dbReference type="ARBA" id="ARBA00023004"/>
    </source>
</evidence>
<keyword evidence="10" id="KW-1185">Reference proteome</keyword>
<keyword evidence="7 8" id="KW-0349">Heme</keyword>
<evidence type="ECO:0000256" key="2">
    <source>
        <dbReference type="ARBA" id="ARBA00010617"/>
    </source>
</evidence>
<dbReference type="InterPro" id="IPR050182">
    <property type="entry name" value="Cytochrome_P450_fam2"/>
</dbReference>
<evidence type="ECO:0000256" key="6">
    <source>
        <dbReference type="ARBA" id="ARBA00023033"/>
    </source>
</evidence>
<evidence type="ECO:0008006" key="11">
    <source>
        <dbReference type="Google" id="ProtNLM"/>
    </source>
</evidence>
<dbReference type="InterPro" id="IPR013783">
    <property type="entry name" value="Ig-like_fold"/>
</dbReference>
<dbReference type="GO" id="GO:0005506">
    <property type="term" value="F:iron ion binding"/>
    <property type="evidence" value="ECO:0007669"/>
    <property type="project" value="InterPro"/>
</dbReference>
<comment type="similarity">
    <text evidence="2 8">Belongs to the cytochrome P450 family.</text>
</comment>
<accession>A0A0D6M515</accession>
<dbReference type="GO" id="GO:0006805">
    <property type="term" value="P:xenobiotic metabolic process"/>
    <property type="evidence" value="ECO:0007669"/>
    <property type="project" value="TreeGrafter"/>
</dbReference>
<dbReference type="InterPro" id="IPR036396">
    <property type="entry name" value="Cyt_P450_sf"/>
</dbReference>
<organism evidence="9 10">
    <name type="scientific">Ancylostoma ceylanicum</name>
    <dbReference type="NCBI Taxonomy" id="53326"/>
    <lineage>
        <taxon>Eukaryota</taxon>
        <taxon>Metazoa</taxon>
        <taxon>Ecdysozoa</taxon>
        <taxon>Nematoda</taxon>
        <taxon>Chromadorea</taxon>
        <taxon>Rhabditida</taxon>
        <taxon>Rhabditina</taxon>
        <taxon>Rhabditomorpha</taxon>
        <taxon>Strongyloidea</taxon>
        <taxon>Ancylostomatidae</taxon>
        <taxon>Ancylostomatinae</taxon>
        <taxon>Ancylostoma</taxon>
    </lineage>
</organism>
<proteinExistence type="inferred from homology"/>
<dbReference type="FunFam" id="1.10.630.10:FF:000036">
    <property type="entry name" value="CYtochrome P450 family"/>
    <property type="match status" value="1"/>
</dbReference>
<dbReference type="InterPro" id="IPR008962">
    <property type="entry name" value="PapD-like_sf"/>
</dbReference>
<evidence type="ECO:0000256" key="4">
    <source>
        <dbReference type="ARBA" id="ARBA00023002"/>
    </source>
</evidence>
<name>A0A0D6M515_9BILA</name>
<dbReference type="SUPFAM" id="SSF48264">
    <property type="entry name" value="Cytochrome P450"/>
    <property type="match status" value="1"/>
</dbReference>
<keyword evidence="6 8" id="KW-0503">Monooxygenase</keyword>
<keyword evidence="5 7" id="KW-0408">Iron</keyword>
<evidence type="ECO:0000256" key="1">
    <source>
        <dbReference type="ARBA" id="ARBA00001971"/>
    </source>
</evidence>
<dbReference type="GO" id="GO:0005737">
    <property type="term" value="C:cytoplasm"/>
    <property type="evidence" value="ECO:0007669"/>
    <property type="project" value="TreeGrafter"/>
</dbReference>
<dbReference type="Pfam" id="PF00067">
    <property type="entry name" value="p450"/>
    <property type="match status" value="1"/>
</dbReference>
<dbReference type="PRINTS" id="PR00463">
    <property type="entry name" value="EP450I"/>
</dbReference>
<dbReference type="InterPro" id="IPR017972">
    <property type="entry name" value="Cyt_P450_CS"/>
</dbReference>
<dbReference type="AlphaFoldDB" id="A0A0D6M515"/>
<dbReference type="PROSITE" id="PS00086">
    <property type="entry name" value="CYTOCHROME_P450"/>
    <property type="match status" value="1"/>
</dbReference>
<dbReference type="PANTHER" id="PTHR24300">
    <property type="entry name" value="CYTOCHROME P450 508A4-RELATED"/>
    <property type="match status" value="1"/>
</dbReference>
<dbReference type="PRINTS" id="PR00385">
    <property type="entry name" value="P450"/>
</dbReference>
<sequence>MAIDIHSLCASRIDQTGKIYSNRIIINPGSNYSVPENQLYGLIQIGYTAEIDITRKAGKPRPDKMIIQYASVGQDARDPKQSFTTGKPVGEITGETTFFFDKMPSRKWFKRAKRPAPLPYAGNLLSLYLYEPGYEAFRLWTEKYGHCFTFWMANRPAVVVTDYKLLKETLVKDGAAYTGRLEMPFSRMVRGGDYGIVETTGDLWQQQRRFLLHVFRDFGMGKNLMEERVLAEVSDFLSKCNESVDEELDLRNHFDTGVGSIINSILFGFRFDETNMDIFTSRKEIVKRIMELSARPAFILWMLFPSLSYFPYFWKYNKEAEKNKELLFGMFDTQIQAHKAEIDFDCEKSTDYVEAFLKEQKRHENEPEFGGYSEDQLRNMCFDLWMAGMETTSNTLYWGVVYVLLDSAVQKRIHEEMDREIGSDRLVTIADRSRLHYMNAVINEIQRVANLLPLNVFHETTTDVVIEGYHIPAGTLFLPQISSVMYDEKIFPDPYKFDPTRHLASDGSFVKIDEVVPFSMGKRQCVGEGLARIELFLFLANLYNQFEVLPYGDKLPSTKKSFGNTVRAEDFSVILRRRH</sequence>
<reference evidence="9 10" key="1">
    <citation type="submission" date="2013-05" db="EMBL/GenBank/DDBJ databases">
        <title>Draft genome of the parasitic nematode Anyclostoma ceylanicum.</title>
        <authorList>
            <person name="Mitreva M."/>
        </authorList>
    </citation>
    <scope>NUCLEOTIDE SEQUENCE [LARGE SCALE GENOMIC DNA]</scope>
</reference>
<keyword evidence="4 8" id="KW-0560">Oxidoreductase</keyword>
<feature type="binding site" description="axial binding residue" evidence="7">
    <location>
        <position position="525"/>
    </location>
    <ligand>
        <name>heme</name>
        <dbReference type="ChEBI" id="CHEBI:30413"/>
    </ligand>
    <ligandPart>
        <name>Fe</name>
        <dbReference type="ChEBI" id="CHEBI:18248"/>
    </ligandPart>
</feature>
<evidence type="ECO:0000313" key="9">
    <source>
        <dbReference type="EMBL" id="EPB79225.1"/>
    </source>
</evidence>
<evidence type="ECO:0000256" key="7">
    <source>
        <dbReference type="PIRSR" id="PIRSR602401-1"/>
    </source>
</evidence>
<dbReference type="GO" id="GO:0020037">
    <property type="term" value="F:heme binding"/>
    <property type="evidence" value="ECO:0007669"/>
    <property type="project" value="InterPro"/>
</dbReference>
<dbReference type="InterPro" id="IPR002401">
    <property type="entry name" value="Cyt_P450_E_grp-I"/>
</dbReference>
<evidence type="ECO:0000313" key="10">
    <source>
        <dbReference type="Proteomes" id="UP000054495"/>
    </source>
</evidence>
<dbReference type="Gene3D" id="2.60.40.10">
    <property type="entry name" value="Immunoglobulins"/>
    <property type="match status" value="1"/>
</dbReference>
<dbReference type="EMBL" id="KE124797">
    <property type="protein sequence ID" value="EPB79225.1"/>
    <property type="molecule type" value="Genomic_DNA"/>
</dbReference>
<comment type="cofactor">
    <cofactor evidence="1 7">
        <name>heme</name>
        <dbReference type="ChEBI" id="CHEBI:30413"/>
    </cofactor>
</comment>
<keyword evidence="3 7" id="KW-0479">Metal-binding</keyword>
<dbReference type="Proteomes" id="UP000054495">
    <property type="component" value="Unassembled WGS sequence"/>
</dbReference>
<dbReference type="Gene3D" id="1.10.630.10">
    <property type="entry name" value="Cytochrome P450"/>
    <property type="match status" value="1"/>
</dbReference>